<evidence type="ECO:0008006" key="4">
    <source>
        <dbReference type="Google" id="ProtNLM"/>
    </source>
</evidence>
<proteinExistence type="predicted"/>
<dbReference type="RefSeq" id="WP_345026278.1">
    <property type="nucleotide sequence ID" value="NZ_BAABEY010000002.1"/>
</dbReference>
<sequence>MKRILIILSVLSFITAGSLSAHALWIETFGPAKKGEKQAVKVFWGEFGDNQHDAADKWFSDMSDFKLFITSPDGKKIQLATTAGTDHHLAEFTPEEDGVYLLTVSHEPKDLAGTTRLQYNSVATVNIGKSGKGNQPGFNEGQLKIWADASKLYKVNKPLSLDVLLKGEQAEKVHVEIFSPSGWKRDLRSDSKGNVVFSPIWAGRYQAEAAVFSEEAGEHNGKPYKAVRRVGTYTFDVAR</sequence>
<accession>A0ABP8LN24</accession>
<feature type="chain" id="PRO_5045237266" description="DUF4198 domain-containing protein" evidence="1">
    <location>
        <begin position="24"/>
        <end position="239"/>
    </location>
</feature>
<feature type="signal peptide" evidence="1">
    <location>
        <begin position="1"/>
        <end position="23"/>
    </location>
</feature>
<name>A0ABP8LN24_9BACT</name>
<keyword evidence="3" id="KW-1185">Reference proteome</keyword>
<comment type="caution">
    <text evidence="2">The sequence shown here is derived from an EMBL/GenBank/DDBJ whole genome shotgun (WGS) entry which is preliminary data.</text>
</comment>
<dbReference type="Proteomes" id="UP001501508">
    <property type="component" value="Unassembled WGS sequence"/>
</dbReference>
<evidence type="ECO:0000256" key="1">
    <source>
        <dbReference type="SAM" id="SignalP"/>
    </source>
</evidence>
<dbReference type="EMBL" id="BAABEY010000002">
    <property type="protein sequence ID" value="GAA4431954.1"/>
    <property type="molecule type" value="Genomic_DNA"/>
</dbReference>
<keyword evidence="1" id="KW-0732">Signal</keyword>
<protein>
    <recommendedName>
        <fullName evidence="4">DUF4198 domain-containing protein</fullName>
    </recommendedName>
</protein>
<reference evidence="3" key="1">
    <citation type="journal article" date="2019" name="Int. J. Syst. Evol. Microbiol.">
        <title>The Global Catalogue of Microorganisms (GCM) 10K type strain sequencing project: providing services to taxonomists for standard genome sequencing and annotation.</title>
        <authorList>
            <consortium name="The Broad Institute Genomics Platform"/>
            <consortium name="The Broad Institute Genome Sequencing Center for Infectious Disease"/>
            <person name="Wu L."/>
            <person name="Ma J."/>
        </authorList>
    </citation>
    <scope>NUCLEOTIDE SEQUENCE [LARGE SCALE GENOMIC DNA]</scope>
    <source>
        <strain evidence="3">JCM 31920</strain>
    </source>
</reference>
<dbReference type="InterPro" id="IPR019613">
    <property type="entry name" value="DUF4198"/>
</dbReference>
<dbReference type="Pfam" id="PF10670">
    <property type="entry name" value="DUF4198"/>
    <property type="match status" value="1"/>
</dbReference>
<evidence type="ECO:0000313" key="3">
    <source>
        <dbReference type="Proteomes" id="UP001501508"/>
    </source>
</evidence>
<organism evidence="2 3">
    <name type="scientific">Ravibacter arvi</name>
    <dbReference type="NCBI Taxonomy" id="2051041"/>
    <lineage>
        <taxon>Bacteria</taxon>
        <taxon>Pseudomonadati</taxon>
        <taxon>Bacteroidota</taxon>
        <taxon>Cytophagia</taxon>
        <taxon>Cytophagales</taxon>
        <taxon>Spirosomataceae</taxon>
        <taxon>Ravibacter</taxon>
    </lineage>
</organism>
<gene>
    <name evidence="2" type="ORF">GCM10023091_03370</name>
</gene>
<evidence type="ECO:0000313" key="2">
    <source>
        <dbReference type="EMBL" id="GAA4431954.1"/>
    </source>
</evidence>